<keyword evidence="1" id="KW-0802">TPR repeat</keyword>
<dbReference type="PANTHER" id="PTHR21581:SF6">
    <property type="entry name" value="TRAFFICKING PROTEIN PARTICLE COMPLEX SUBUNIT 12"/>
    <property type="match status" value="1"/>
</dbReference>
<gene>
    <name evidence="3" type="ORF">H257_01303</name>
</gene>
<dbReference type="GeneID" id="20803299"/>
<dbReference type="RefSeq" id="XP_009822748.1">
    <property type="nucleotide sequence ID" value="XM_009824446.1"/>
</dbReference>
<proteinExistence type="predicted"/>
<accession>W4H768</accession>
<evidence type="ECO:0000256" key="1">
    <source>
        <dbReference type="PROSITE-ProRule" id="PRU00339"/>
    </source>
</evidence>
<dbReference type="Pfam" id="PF13424">
    <property type="entry name" value="TPR_12"/>
    <property type="match status" value="1"/>
</dbReference>
<evidence type="ECO:0000256" key="2">
    <source>
        <dbReference type="SAM" id="MobiDB-lite"/>
    </source>
</evidence>
<dbReference type="PANTHER" id="PTHR21581">
    <property type="entry name" value="D-ALANYL-D-ALANINE CARBOXYPEPTIDASE"/>
    <property type="match status" value="1"/>
</dbReference>
<dbReference type="SUPFAM" id="SSF48452">
    <property type="entry name" value="TPR-like"/>
    <property type="match status" value="2"/>
</dbReference>
<dbReference type="EMBL" id="KI913115">
    <property type="protein sequence ID" value="ETV87885.1"/>
    <property type="molecule type" value="Genomic_DNA"/>
</dbReference>
<dbReference type="OrthoDB" id="428342at2759"/>
<dbReference type="VEuPathDB" id="FungiDB:H257_01303"/>
<name>W4H768_APHAT</name>
<dbReference type="InterPro" id="IPR011990">
    <property type="entry name" value="TPR-like_helical_dom_sf"/>
</dbReference>
<feature type="compositionally biased region" description="Polar residues" evidence="2">
    <location>
        <begin position="62"/>
        <end position="71"/>
    </location>
</feature>
<dbReference type="PROSITE" id="PS50005">
    <property type="entry name" value="TPR"/>
    <property type="match status" value="1"/>
</dbReference>
<protein>
    <submittedName>
        <fullName evidence="3">Uncharacterized protein</fullName>
    </submittedName>
</protein>
<reference evidence="3" key="1">
    <citation type="submission" date="2013-12" db="EMBL/GenBank/DDBJ databases">
        <title>The Genome Sequence of Aphanomyces astaci APO3.</title>
        <authorList>
            <consortium name="The Broad Institute Genomics Platform"/>
            <person name="Russ C."/>
            <person name="Tyler B."/>
            <person name="van West P."/>
            <person name="Dieguez-Uribeondo J."/>
            <person name="Young S.K."/>
            <person name="Zeng Q."/>
            <person name="Gargeya S."/>
            <person name="Fitzgerald M."/>
            <person name="Abouelleil A."/>
            <person name="Alvarado L."/>
            <person name="Chapman S.B."/>
            <person name="Gainer-Dewar J."/>
            <person name="Goldberg J."/>
            <person name="Griggs A."/>
            <person name="Gujja S."/>
            <person name="Hansen M."/>
            <person name="Howarth C."/>
            <person name="Imamovic A."/>
            <person name="Ireland A."/>
            <person name="Larimer J."/>
            <person name="McCowan C."/>
            <person name="Murphy C."/>
            <person name="Pearson M."/>
            <person name="Poon T.W."/>
            <person name="Priest M."/>
            <person name="Roberts A."/>
            <person name="Saif S."/>
            <person name="Shea T."/>
            <person name="Sykes S."/>
            <person name="Wortman J."/>
            <person name="Nusbaum C."/>
            <person name="Birren B."/>
        </authorList>
    </citation>
    <scope>NUCLEOTIDE SEQUENCE [LARGE SCALE GENOMIC DNA]</scope>
    <source>
        <strain evidence="3">APO3</strain>
    </source>
</reference>
<dbReference type="AlphaFoldDB" id="W4H768"/>
<dbReference type="InterPro" id="IPR019734">
    <property type="entry name" value="TPR_rpt"/>
</dbReference>
<feature type="compositionally biased region" description="Polar residues" evidence="2">
    <location>
        <begin position="211"/>
        <end position="229"/>
    </location>
</feature>
<evidence type="ECO:0000313" key="3">
    <source>
        <dbReference type="EMBL" id="ETV87885.1"/>
    </source>
</evidence>
<dbReference type="STRING" id="112090.W4H768"/>
<feature type="region of interest" description="Disordered" evidence="2">
    <location>
        <begin position="1"/>
        <end position="103"/>
    </location>
</feature>
<organism evidence="3">
    <name type="scientific">Aphanomyces astaci</name>
    <name type="common">Crayfish plague agent</name>
    <dbReference type="NCBI Taxonomy" id="112090"/>
    <lineage>
        <taxon>Eukaryota</taxon>
        <taxon>Sar</taxon>
        <taxon>Stramenopiles</taxon>
        <taxon>Oomycota</taxon>
        <taxon>Saprolegniomycetes</taxon>
        <taxon>Saprolegniales</taxon>
        <taxon>Verrucalvaceae</taxon>
        <taxon>Aphanomyces</taxon>
    </lineage>
</organism>
<feature type="compositionally biased region" description="Low complexity" evidence="2">
    <location>
        <begin position="45"/>
        <end position="61"/>
    </location>
</feature>
<feature type="compositionally biased region" description="Polar residues" evidence="2">
    <location>
        <begin position="244"/>
        <end position="254"/>
    </location>
</feature>
<dbReference type="Gene3D" id="1.25.40.10">
    <property type="entry name" value="Tetratricopeptide repeat domain"/>
    <property type="match status" value="1"/>
</dbReference>
<feature type="repeat" description="TPR" evidence="1">
    <location>
        <begin position="529"/>
        <end position="562"/>
    </location>
</feature>
<dbReference type="SMART" id="SM00028">
    <property type="entry name" value="TPR"/>
    <property type="match status" value="2"/>
</dbReference>
<feature type="region of interest" description="Disordered" evidence="2">
    <location>
        <begin position="155"/>
        <end position="283"/>
    </location>
</feature>
<sequence>MSQHLDPPYGGVHGTQPALSNEPVKRPSAANPFASGPVASVSQVRPGAGFGMPPGAAPFRPQASSQLNTPLGQKPLKDPSVGAVPEATDMSSFPPPPAQFHTHELDTAPLDSLAHQFQTTNLNSTSSFGPAALSIQQDDPFQRVPTAYSSSFPISSTTFQAPPPPSAKPLDLFSSNFNSGDSVGASDAFATNDPHGFARVPPLPPARRDSFNSPFETAPTNDSFRQIQYQPPATPPPPAAPFLNYNSSPNTKIAFNQPPPSASPKPFAVRPPLSPPQPPAQDITTAIRTTDDLFYEFMSHVSPDKLPTPSATDLPPTLDTLVGLYRQQQWQQLETKAWSMLTSPDPQFNLHVHTWAMVAQMKLGKVDDLEQQVIVLGDLDQYQYENYPERFPSKQGSFVPMRLRYMTVQLPRLKNNVSMYETMASQLLVDLDQNTFQLSPEDATSWHNIVTVNLIHSFLDRKKFDVALRLATSLYERQRTANATHRVILASRLGRIYLQVGDLRRAEGLFADAAALSAEISDPHHDCAARVLLNQGLLHFAHNRFKEALDAFNTILGVYSGDDDPDDDWGDECFAWWDDGDVVSSAANNMSICALYSCQVQTAVTVLETVLQSDPRRHLHSAVVFNLSTLYDLVCDNVNSTNRKNMIKRVAEAYNVEHIDNACFRI</sequence>